<dbReference type="InterPro" id="IPR036497">
    <property type="entry name" value="GLTP_sf"/>
</dbReference>
<dbReference type="InterPro" id="IPR014830">
    <property type="entry name" value="Glycolipid_transfer_prot_dom"/>
</dbReference>
<organism evidence="2 3">
    <name type="scientific">Lolium multiflorum</name>
    <name type="common">Italian ryegrass</name>
    <name type="synonym">Lolium perenne subsp. multiflorum</name>
    <dbReference type="NCBI Taxonomy" id="4521"/>
    <lineage>
        <taxon>Eukaryota</taxon>
        <taxon>Viridiplantae</taxon>
        <taxon>Streptophyta</taxon>
        <taxon>Embryophyta</taxon>
        <taxon>Tracheophyta</taxon>
        <taxon>Spermatophyta</taxon>
        <taxon>Magnoliopsida</taxon>
        <taxon>Liliopsida</taxon>
        <taxon>Poales</taxon>
        <taxon>Poaceae</taxon>
        <taxon>BOP clade</taxon>
        <taxon>Pooideae</taxon>
        <taxon>Poodae</taxon>
        <taxon>Poeae</taxon>
        <taxon>Poeae Chloroplast Group 2 (Poeae type)</taxon>
        <taxon>Loliodinae</taxon>
        <taxon>Loliinae</taxon>
        <taxon>Lolium</taxon>
    </lineage>
</organism>
<dbReference type="GO" id="GO:0005737">
    <property type="term" value="C:cytoplasm"/>
    <property type="evidence" value="ECO:0007669"/>
    <property type="project" value="InterPro"/>
</dbReference>
<sequence length="150" mass="17152">MVIVKNDIGGNITRLDYKYSFDPSKYVDLYTMFQEVQNKTAKGSSSCKNELLRLMSHERPPQNRDSGARPQVRRAAPVLYRYGTITTSRARAFCTSEPRFWRPSSSSPLRERSDQPKSSHLHFSRCVWVVDGRGVEYSAGNATYTILPVR</sequence>
<dbReference type="AlphaFoldDB" id="A0AAD8SE71"/>
<gene>
    <name evidence="2" type="ORF">QYE76_068331</name>
</gene>
<keyword evidence="3" id="KW-1185">Reference proteome</keyword>
<name>A0AAD8SE71_LOLMU</name>
<evidence type="ECO:0000313" key="2">
    <source>
        <dbReference type="EMBL" id="KAK1650526.1"/>
    </source>
</evidence>
<dbReference type="Gene3D" id="1.10.3520.10">
    <property type="entry name" value="Glycolipid transfer protein"/>
    <property type="match status" value="1"/>
</dbReference>
<feature type="domain" description="Glycolipid transfer protein" evidence="1">
    <location>
        <begin position="3"/>
        <end position="55"/>
    </location>
</feature>
<protein>
    <recommendedName>
        <fullName evidence="1">Glycolipid transfer protein domain-containing protein</fullName>
    </recommendedName>
</protein>
<evidence type="ECO:0000313" key="3">
    <source>
        <dbReference type="Proteomes" id="UP001231189"/>
    </source>
</evidence>
<dbReference type="Proteomes" id="UP001231189">
    <property type="component" value="Unassembled WGS sequence"/>
</dbReference>
<comment type="caution">
    <text evidence="2">The sequence shown here is derived from an EMBL/GenBank/DDBJ whole genome shotgun (WGS) entry which is preliminary data.</text>
</comment>
<dbReference type="SUPFAM" id="SSF110004">
    <property type="entry name" value="Glycolipid transfer protein, GLTP"/>
    <property type="match status" value="1"/>
</dbReference>
<dbReference type="GO" id="GO:0120013">
    <property type="term" value="F:lipid transfer activity"/>
    <property type="evidence" value="ECO:0007669"/>
    <property type="project" value="InterPro"/>
</dbReference>
<proteinExistence type="predicted"/>
<dbReference type="EMBL" id="JAUUTY010000004">
    <property type="protein sequence ID" value="KAK1650526.1"/>
    <property type="molecule type" value="Genomic_DNA"/>
</dbReference>
<accession>A0AAD8SE71</accession>
<dbReference type="Pfam" id="PF08718">
    <property type="entry name" value="GLTP"/>
    <property type="match status" value="1"/>
</dbReference>
<evidence type="ECO:0000259" key="1">
    <source>
        <dbReference type="Pfam" id="PF08718"/>
    </source>
</evidence>
<reference evidence="2" key="1">
    <citation type="submission" date="2023-07" db="EMBL/GenBank/DDBJ databases">
        <title>A chromosome-level genome assembly of Lolium multiflorum.</title>
        <authorList>
            <person name="Chen Y."/>
            <person name="Copetti D."/>
            <person name="Kolliker R."/>
            <person name="Studer B."/>
        </authorList>
    </citation>
    <scope>NUCLEOTIDE SEQUENCE</scope>
    <source>
        <strain evidence="2">02402/16</strain>
        <tissue evidence="2">Leaf</tissue>
    </source>
</reference>